<dbReference type="Proteomes" id="UP001216674">
    <property type="component" value="Unassembled WGS sequence"/>
</dbReference>
<sequence>MEQLRLFTPTDWRRAYPDPSIGFRHKFLMQGDSWFSIGALPPAALTTNMPQHMAFNFSACAVNYAQPGAELGQIVNVAPSSQWVFDPAFEAALTGPLSEKWDAILLSAGGNDLIAALGTPPEDAKGNQVPRNRRILLLPAEWGSQADASRYVSDSGWAAFEIYLQGVFQNLVDWRDGPRSKSQSAPIVLHSYCYAQPRPAGTGGVPGAWLTGPWLSRALDTYLIPDAGGAWRELSDYLFDRFFALLTRISANHPKIYLTDLRTGLTPAAPGTTGASGDWANEIHPTTGGYKKLAPIYCATIEEALANNQLRTELIDAVRLGKRVVRKRKGTSQIAPITLKPSSRQSQVSLRPV</sequence>
<reference evidence="1 2" key="1">
    <citation type="submission" date="2023-03" db="EMBL/GenBank/DDBJ databases">
        <title>Draft assemblies of triclosan tolerant bacteria isolated from returned activated sludge.</title>
        <authorList>
            <person name="Van Hamelsveld S."/>
        </authorList>
    </citation>
    <scope>NUCLEOTIDE SEQUENCE [LARGE SCALE GENOMIC DNA]</scope>
    <source>
        <strain evidence="1 2">GW210010_S58</strain>
    </source>
</reference>
<evidence type="ECO:0008006" key="3">
    <source>
        <dbReference type="Google" id="ProtNLM"/>
    </source>
</evidence>
<dbReference type="RefSeq" id="WP_276265691.1">
    <property type="nucleotide sequence ID" value="NZ_JARJLM010000299.1"/>
</dbReference>
<comment type="caution">
    <text evidence="1">The sequence shown here is derived from an EMBL/GenBank/DDBJ whole genome shotgun (WGS) entry which is preliminary data.</text>
</comment>
<accession>A0ABT6AQ11</accession>
<protein>
    <recommendedName>
        <fullName evidence="3">SGNH hydrolase-type esterase domain-containing protein</fullName>
    </recommendedName>
</protein>
<proteinExistence type="predicted"/>
<evidence type="ECO:0000313" key="1">
    <source>
        <dbReference type="EMBL" id="MDF3834711.1"/>
    </source>
</evidence>
<dbReference type="InterPro" id="IPR036514">
    <property type="entry name" value="SGNH_hydro_sf"/>
</dbReference>
<organism evidence="1 2">
    <name type="scientific">Cupriavidus basilensis</name>
    <dbReference type="NCBI Taxonomy" id="68895"/>
    <lineage>
        <taxon>Bacteria</taxon>
        <taxon>Pseudomonadati</taxon>
        <taxon>Pseudomonadota</taxon>
        <taxon>Betaproteobacteria</taxon>
        <taxon>Burkholderiales</taxon>
        <taxon>Burkholderiaceae</taxon>
        <taxon>Cupriavidus</taxon>
    </lineage>
</organism>
<dbReference type="EMBL" id="JARJLM010000299">
    <property type="protein sequence ID" value="MDF3834711.1"/>
    <property type="molecule type" value="Genomic_DNA"/>
</dbReference>
<dbReference type="Gene3D" id="3.40.50.1110">
    <property type="entry name" value="SGNH hydrolase"/>
    <property type="match status" value="1"/>
</dbReference>
<keyword evidence="2" id="KW-1185">Reference proteome</keyword>
<dbReference type="SUPFAM" id="SSF52266">
    <property type="entry name" value="SGNH hydrolase"/>
    <property type="match status" value="1"/>
</dbReference>
<gene>
    <name evidence="1" type="ORF">P3W85_17345</name>
</gene>
<name>A0ABT6AQ11_9BURK</name>
<evidence type="ECO:0000313" key="2">
    <source>
        <dbReference type="Proteomes" id="UP001216674"/>
    </source>
</evidence>